<dbReference type="PANTHER" id="PTHR31350">
    <property type="entry name" value="SI:DKEY-261L7.2"/>
    <property type="match status" value="1"/>
</dbReference>
<dbReference type="KEGG" id="cari:FNU76_23745"/>
<evidence type="ECO:0000256" key="2">
    <source>
        <dbReference type="SAM" id="SignalP"/>
    </source>
</evidence>
<dbReference type="Proteomes" id="UP000317550">
    <property type="component" value="Chromosome"/>
</dbReference>
<evidence type="ECO:0000313" key="4">
    <source>
        <dbReference type="EMBL" id="QDQ29119.1"/>
    </source>
</evidence>
<proteinExistence type="inferred from homology"/>
<feature type="chain" id="PRO_5028063182" description="Protein SirB1 N-terminal domain-containing protein" evidence="2">
    <location>
        <begin position="29"/>
        <end position="308"/>
    </location>
</feature>
<accession>A0A516SLV0</accession>
<comment type="similarity">
    <text evidence="1">Belongs to the UPF0162 family.</text>
</comment>
<gene>
    <name evidence="4" type="ORF">FNU76_23745</name>
</gene>
<reference evidence="5" key="1">
    <citation type="submission" date="2019-07" db="EMBL/GenBank/DDBJ databases">
        <title>Chitinimonas sp. nov., isolated from Ny-Alesund, arctica soil.</title>
        <authorList>
            <person name="Xu Q."/>
            <person name="Peng F."/>
        </authorList>
    </citation>
    <scope>NUCLEOTIDE SEQUENCE [LARGE SCALE GENOMIC DNA]</scope>
    <source>
        <strain evidence="5">R3-44</strain>
    </source>
</reference>
<evidence type="ECO:0000313" key="5">
    <source>
        <dbReference type="Proteomes" id="UP000317550"/>
    </source>
</evidence>
<evidence type="ECO:0000256" key="1">
    <source>
        <dbReference type="ARBA" id="ARBA00007100"/>
    </source>
</evidence>
<dbReference type="Pfam" id="PF13369">
    <property type="entry name" value="Transglut_core2"/>
    <property type="match status" value="1"/>
</dbReference>
<evidence type="ECO:0000259" key="3">
    <source>
        <dbReference type="Pfam" id="PF13369"/>
    </source>
</evidence>
<keyword evidence="2" id="KW-0732">Signal</keyword>
<sequence>MILKKSTRQVFIGAILSLILNSYGFAAAALLSPDVEKLFKLPEQKIDIGIAALTIAKDVYPDIDVNAYSRRIDLLAEKVKRLANGSTDPEQRIRALNTVIRNEGFSYDHSLNARGNKLNYFLNETLDAKRGTCFTLPLLYIAIGQRLGYPLYPVAAPDHMFLRYSAFPFAKQNIEATSGGKYFTDQSYIGRFRPSPRGMESGSYMSNINYHEYLGNILYVSAVAFDGDKALSRVERAAELNPKSADLQDALRLGYFAKSNHIAKSKLPNAARSAELYMKKSQQAGKKAIELGFVDPDTVKPLSGLRGE</sequence>
<feature type="signal peptide" evidence="2">
    <location>
        <begin position="1"/>
        <end position="28"/>
    </location>
</feature>
<dbReference type="PANTHER" id="PTHR31350:SF21">
    <property type="entry name" value="F-BOX ONLY PROTEIN 21"/>
    <property type="match status" value="1"/>
</dbReference>
<name>A0A516SLV0_9NEIS</name>
<keyword evidence="5" id="KW-1185">Reference proteome</keyword>
<dbReference type="RefSeq" id="WP_144280499.1">
    <property type="nucleotide sequence ID" value="NZ_CP041730.1"/>
</dbReference>
<organism evidence="4 5">
    <name type="scientific">Chitinimonas arctica</name>
    <dbReference type="NCBI Taxonomy" id="2594795"/>
    <lineage>
        <taxon>Bacteria</taxon>
        <taxon>Pseudomonadati</taxon>
        <taxon>Pseudomonadota</taxon>
        <taxon>Betaproteobacteria</taxon>
        <taxon>Neisseriales</taxon>
        <taxon>Chitinibacteraceae</taxon>
        <taxon>Chitinimonas</taxon>
    </lineage>
</organism>
<dbReference type="EMBL" id="CP041730">
    <property type="protein sequence ID" value="QDQ29119.1"/>
    <property type="molecule type" value="Genomic_DNA"/>
</dbReference>
<protein>
    <recommendedName>
        <fullName evidence="3">Protein SirB1 N-terminal domain-containing protein</fullName>
    </recommendedName>
</protein>
<dbReference type="OrthoDB" id="232498at2"/>
<feature type="domain" description="Protein SirB1 N-terminal" evidence="3">
    <location>
        <begin position="67"/>
        <end position="187"/>
    </location>
</feature>
<dbReference type="AlphaFoldDB" id="A0A516SLV0"/>
<dbReference type="InterPro" id="IPR032698">
    <property type="entry name" value="SirB1_N"/>
</dbReference>